<feature type="transmembrane region" description="Helical" evidence="1">
    <location>
        <begin position="106"/>
        <end position="129"/>
    </location>
</feature>
<feature type="transmembrane region" description="Helical" evidence="1">
    <location>
        <begin position="135"/>
        <end position="159"/>
    </location>
</feature>
<keyword evidence="1" id="KW-0812">Transmembrane</keyword>
<dbReference type="KEGG" id="samy:DB32_008717"/>
<dbReference type="Proteomes" id="UP000034883">
    <property type="component" value="Chromosome"/>
</dbReference>
<reference evidence="2 3" key="1">
    <citation type="submission" date="2015-03" db="EMBL/GenBank/DDBJ databases">
        <title>Genome assembly of Sandaracinus amylolyticus DSM 53668.</title>
        <authorList>
            <person name="Sharma G."/>
            <person name="Subramanian S."/>
        </authorList>
    </citation>
    <scope>NUCLEOTIDE SEQUENCE [LARGE SCALE GENOMIC DNA]</scope>
    <source>
        <strain evidence="2 3">DSM 53668</strain>
    </source>
</reference>
<evidence type="ECO:0000313" key="3">
    <source>
        <dbReference type="Proteomes" id="UP000034883"/>
    </source>
</evidence>
<feature type="transmembrane region" description="Helical" evidence="1">
    <location>
        <begin position="20"/>
        <end position="45"/>
    </location>
</feature>
<keyword evidence="1" id="KW-1133">Transmembrane helix</keyword>
<organism evidence="2 3">
    <name type="scientific">Sandaracinus amylolyticus</name>
    <dbReference type="NCBI Taxonomy" id="927083"/>
    <lineage>
        <taxon>Bacteria</taxon>
        <taxon>Pseudomonadati</taxon>
        <taxon>Myxococcota</taxon>
        <taxon>Polyangia</taxon>
        <taxon>Polyangiales</taxon>
        <taxon>Sandaracinaceae</taxon>
        <taxon>Sandaracinus</taxon>
    </lineage>
</organism>
<evidence type="ECO:0000313" key="2">
    <source>
        <dbReference type="EMBL" id="AKF11568.1"/>
    </source>
</evidence>
<sequence>MNERAPIAPGVRGSSDWWTLAIAALLTILLALGARLVAPVAYLVWLHGAFGRALGLARDRELARFSPASAVGWAAAPVVQFITGLQVQSELDALSRSGVVGRVPAWVAAGWWGALSSIWLEASLVGAVLAHADDVLLGLLMVASIALRWLSVPVLVVSIERLERVQRERADRPDWAAVF</sequence>
<keyword evidence="1" id="KW-0472">Membrane</keyword>
<evidence type="ECO:0000256" key="1">
    <source>
        <dbReference type="SAM" id="Phobius"/>
    </source>
</evidence>
<protein>
    <submittedName>
        <fullName evidence="2">Uncharacterized protein</fullName>
    </submittedName>
</protein>
<proteinExistence type="predicted"/>
<name>A0A0F6WAG6_9BACT</name>
<feature type="transmembrane region" description="Helical" evidence="1">
    <location>
        <begin position="65"/>
        <end position="85"/>
    </location>
</feature>
<dbReference type="EMBL" id="CP011125">
    <property type="protein sequence ID" value="AKF11568.1"/>
    <property type="molecule type" value="Genomic_DNA"/>
</dbReference>
<keyword evidence="3" id="KW-1185">Reference proteome</keyword>
<accession>A0A0F6WAG6</accession>
<gene>
    <name evidence="2" type="ORF">DB32_008717</name>
</gene>
<dbReference type="AlphaFoldDB" id="A0A0F6WAG6"/>